<feature type="signal peptide" evidence="4">
    <location>
        <begin position="1"/>
        <end position="19"/>
    </location>
</feature>
<dbReference type="OrthoDB" id="9804995at2"/>
<protein>
    <submittedName>
        <fullName evidence="5">TonB-dependent Receptor Plug Domain</fullName>
    </submittedName>
</protein>
<dbReference type="InterPro" id="IPR037066">
    <property type="entry name" value="Plug_dom_sf"/>
</dbReference>
<dbReference type="Proteomes" id="UP000198393">
    <property type="component" value="Unassembled WGS sequence"/>
</dbReference>
<dbReference type="Gene3D" id="2.40.170.20">
    <property type="entry name" value="TonB-dependent receptor, beta-barrel domain"/>
    <property type="match status" value="1"/>
</dbReference>
<keyword evidence="6" id="KW-1185">Reference proteome</keyword>
<dbReference type="InterPro" id="IPR008969">
    <property type="entry name" value="CarboxyPept-like_regulatory"/>
</dbReference>
<evidence type="ECO:0000313" key="5">
    <source>
        <dbReference type="EMBL" id="SNS57883.1"/>
    </source>
</evidence>
<dbReference type="SUPFAM" id="SSF56935">
    <property type="entry name" value="Porins"/>
    <property type="match status" value="1"/>
</dbReference>
<dbReference type="Pfam" id="PF13620">
    <property type="entry name" value="CarboxypepD_reg"/>
    <property type="match status" value="1"/>
</dbReference>
<dbReference type="InterPro" id="IPR036942">
    <property type="entry name" value="Beta-barrel_TonB_sf"/>
</dbReference>
<feature type="chain" id="PRO_5012669804" evidence="4">
    <location>
        <begin position="20"/>
        <end position="782"/>
    </location>
</feature>
<dbReference type="Gene3D" id="2.60.40.1120">
    <property type="entry name" value="Carboxypeptidase-like, regulatory domain"/>
    <property type="match status" value="1"/>
</dbReference>
<dbReference type="RefSeq" id="WP_089355489.1">
    <property type="nucleotide sequence ID" value="NZ_FZPD01000001.1"/>
</dbReference>
<keyword evidence="3" id="KW-0998">Cell outer membrane</keyword>
<dbReference type="EMBL" id="FZPD01000001">
    <property type="protein sequence ID" value="SNS57883.1"/>
    <property type="molecule type" value="Genomic_DNA"/>
</dbReference>
<keyword evidence="2" id="KW-0472">Membrane</keyword>
<sequence>MNKGLIGLLCILAFGTVLSQTFTQTVKGQITDEQSGSPIFGATVLIIGSDPPLGAITDVNGYFKIEGVPIGRQSVSVSYLGYESITIPNVLVGAGKEVVINTKLIESLHQLEEVIVTAKDRQPGQPKNELATISAISMGIEEISRFPATFNDPARAALTYAGVQTGGDDLLNEIVIRGNSPKGILWRLEGVEIPNPNHFTSIGSSAGGISMLSNNVLANSDFFTGAFPAQYGNATSGIFDLQLRQGNFEKHEHTAQIGLLGVAAASEGPISRESRASYLFNYRYSTLAMLTQLGLDILGEQEEINFQDLSFKIKLPTKKSGSFSIWGLGGKNSYRFLPDISNGDWENDRENQETGVAGVTNVIYVSEDSFFETIISGSYNQISSRYDSLEALTFEKQNFVESQLRFSTFYNHKISARHTLRIGTILSRLSYDLTNFYWNREREEHVTSLDENDHAGFYQGFGNWQFRTSDQFTLNTGLHFSHFALNGKSYVEPRIGFKWNRGTHVISGGLGLHSRMETVALYTARQYNDDGSFVQNNKDLGFTQAFHTALGFEKMLKPKLRFKAEVYYQHLFNVPIWPNDTTSDYSLLTFSALNTFDGYTPDELANDGTGKNYGLEITLEQFLFNGFYMLTTTSLYKSLYTGADGLQRSTQFDGGYIFNFLAGKEYKVGSNGNNTIGINGKFIFAGGKRQAPINISASIDEGYTVYRFQNNYELKLDGYFRMDFGISYRKNRKRTTSVISLDIQNLTQRENEFFRYYNVGARRIESESQISFFPNLSYKIEF</sequence>
<evidence type="ECO:0000256" key="2">
    <source>
        <dbReference type="ARBA" id="ARBA00023136"/>
    </source>
</evidence>
<gene>
    <name evidence="5" type="ORF">SAMN05421640_0742</name>
</gene>
<dbReference type="GO" id="GO:0009279">
    <property type="term" value="C:cell outer membrane"/>
    <property type="evidence" value="ECO:0007669"/>
    <property type="project" value="UniProtKB-SubCell"/>
</dbReference>
<name>A0A239FNS5_EKHLU</name>
<keyword evidence="5" id="KW-0675">Receptor</keyword>
<evidence type="ECO:0000256" key="3">
    <source>
        <dbReference type="ARBA" id="ARBA00023237"/>
    </source>
</evidence>
<proteinExistence type="predicted"/>
<dbReference type="AlphaFoldDB" id="A0A239FNS5"/>
<accession>A0A239FNS5</accession>
<keyword evidence="4" id="KW-0732">Signal</keyword>
<organism evidence="5 6">
    <name type="scientific">Ekhidna lutea</name>
    <dbReference type="NCBI Taxonomy" id="447679"/>
    <lineage>
        <taxon>Bacteria</taxon>
        <taxon>Pseudomonadati</taxon>
        <taxon>Bacteroidota</taxon>
        <taxon>Cytophagia</taxon>
        <taxon>Cytophagales</taxon>
        <taxon>Reichenbachiellaceae</taxon>
        <taxon>Ekhidna</taxon>
    </lineage>
</organism>
<dbReference type="Gene3D" id="2.170.130.10">
    <property type="entry name" value="TonB-dependent receptor, plug domain"/>
    <property type="match status" value="1"/>
</dbReference>
<comment type="subcellular location">
    <subcellularLocation>
        <location evidence="1">Cell outer membrane</location>
    </subcellularLocation>
</comment>
<evidence type="ECO:0000313" key="6">
    <source>
        <dbReference type="Proteomes" id="UP000198393"/>
    </source>
</evidence>
<evidence type="ECO:0000256" key="1">
    <source>
        <dbReference type="ARBA" id="ARBA00004442"/>
    </source>
</evidence>
<dbReference type="SUPFAM" id="SSF49464">
    <property type="entry name" value="Carboxypeptidase regulatory domain-like"/>
    <property type="match status" value="1"/>
</dbReference>
<evidence type="ECO:0000256" key="4">
    <source>
        <dbReference type="SAM" id="SignalP"/>
    </source>
</evidence>
<reference evidence="5 6" key="1">
    <citation type="submission" date="2017-06" db="EMBL/GenBank/DDBJ databases">
        <authorList>
            <person name="Kim H.J."/>
            <person name="Triplett B.A."/>
        </authorList>
    </citation>
    <scope>NUCLEOTIDE SEQUENCE [LARGE SCALE GENOMIC DNA]</scope>
    <source>
        <strain evidence="5 6">DSM 19307</strain>
    </source>
</reference>